<gene>
    <name evidence="2" type="ORF">LZZ85_11440</name>
</gene>
<accession>A0ABS9KRE1</accession>
<keyword evidence="1" id="KW-1133">Transmembrane helix</keyword>
<evidence type="ECO:0000313" key="3">
    <source>
        <dbReference type="Proteomes" id="UP001165367"/>
    </source>
</evidence>
<protein>
    <submittedName>
        <fullName evidence="2">Uncharacterized protein</fullName>
    </submittedName>
</protein>
<proteinExistence type="predicted"/>
<dbReference type="EMBL" id="JAKLTR010000006">
    <property type="protein sequence ID" value="MCG2614902.1"/>
    <property type="molecule type" value="Genomic_DNA"/>
</dbReference>
<comment type="caution">
    <text evidence="2">The sequence shown here is derived from an EMBL/GenBank/DDBJ whole genome shotgun (WGS) entry which is preliminary data.</text>
</comment>
<name>A0ABS9KRE1_9BACT</name>
<keyword evidence="1" id="KW-0812">Transmembrane</keyword>
<organism evidence="2 3">
    <name type="scientific">Terrimonas ginsenosidimutans</name>
    <dbReference type="NCBI Taxonomy" id="2908004"/>
    <lineage>
        <taxon>Bacteria</taxon>
        <taxon>Pseudomonadati</taxon>
        <taxon>Bacteroidota</taxon>
        <taxon>Chitinophagia</taxon>
        <taxon>Chitinophagales</taxon>
        <taxon>Chitinophagaceae</taxon>
        <taxon>Terrimonas</taxon>
    </lineage>
</organism>
<dbReference type="RefSeq" id="WP_237871750.1">
    <property type="nucleotide sequence ID" value="NZ_JAKLTR010000006.1"/>
</dbReference>
<evidence type="ECO:0000313" key="2">
    <source>
        <dbReference type="EMBL" id="MCG2614902.1"/>
    </source>
</evidence>
<dbReference type="Proteomes" id="UP001165367">
    <property type="component" value="Unassembled WGS sequence"/>
</dbReference>
<evidence type="ECO:0000256" key="1">
    <source>
        <dbReference type="SAM" id="Phobius"/>
    </source>
</evidence>
<feature type="transmembrane region" description="Helical" evidence="1">
    <location>
        <begin position="6"/>
        <end position="24"/>
    </location>
</feature>
<sequence length="76" mass="9115">MEISILFAIFFACIAVFVCVLFFIQVRKNKELMKEFKESKLLNHDLMKEIKAMMEEKNFLLKMHRKLNRNNSDNNS</sequence>
<keyword evidence="1" id="KW-0472">Membrane</keyword>
<reference evidence="2" key="1">
    <citation type="submission" date="2022-01" db="EMBL/GenBank/DDBJ databases">
        <authorList>
            <person name="Jo J.-H."/>
            <person name="Im W.-T."/>
        </authorList>
    </citation>
    <scope>NUCLEOTIDE SEQUENCE</scope>
    <source>
        <strain evidence="2">NA20</strain>
    </source>
</reference>
<keyword evidence="3" id="KW-1185">Reference proteome</keyword>